<dbReference type="Proteomes" id="UP000178873">
    <property type="component" value="Unassembled WGS sequence"/>
</dbReference>
<accession>A0A1G2M4A6</accession>
<protein>
    <submittedName>
        <fullName evidence="1">Uncharacterized protein</fullName>
    </submittedName>
</protein>
<proteinExistence type="predicted"/>
<gene>
    <name evidence="1" type="ORF">A2664_04440</name>
</gene>
<name>A0A1G2M4A6_9BACT</name>
<evidence type="ECO:0000313" key="2">
    <source>
        <dbReference type="Proteomes" id="UP000178873"/>
    </source>
</evidence>
<comment type="caution">
    <text evidence="1">The sequence shown here is derived from an EMBL/GenBank/DDBJ whole genome shotgun (WGS) entry which is preliminary data.</text>
</comment>
<dbReference type="EMBL" id="MHRF01000001">
    <property type="protein sequence ID" value="OHA18730.1"/>
    <property type="molecule type" value="Genomic_DNA"/>
</dbReference>
<reference evidence="1 2" key="1">
    <citation type="journal article" date="2016" name="Nat. Commun.">
        <title>Thousands of microbial genomes shed light on interconnected biogeochemical processes in an aquifer system.</title>
        <authorList>
            <person name="Anantharaman K."/>
            <person name="Brown C.T."/>
            <person name="Hug L.A."/>
            <person name="Sharon I."/>
            <person name="Castelle C.J."/>
            <person name="Probst A.J."/>
            <person name="Thomas B.C."/>
            <person name="Singh A."/>
            <person name="Wilkins M.J."/>
            <person name="Karaoz U."/>
            <person name="Brodie E.L."/>
            <person name="Williams K.H."/>
            <person name="Hubbard S.S."/>
            <person name="Banfield J.F."/>
        </authorList>
    </citation>
    <scope>NUCLEOTIDE SEQUENCE [LARGE SCALE GENOMIC DNA]</scope>
</reference>
<evidence type="ECO:0000313" key="1">
    <source>
        <dbReference type="EMBL" id="OHA18730.1"/>
    </source>
</evidence>
<organism evidence="1 2">
    <name type="scientific">Candidatus Taylorbacteria bacterium RIFCSPHIGHO2_01_FULL_46_22b</name>
    <dbReference type="NCBI Taxonomy" id="1802301"/>
    <lineage>
        <taxon>Bacteria</taxon>
        <taxon>Candidatus Tayloriibacteriota</taxon>
    </lineage>
</organism>
<sequence>MNNFGNEGTPAEQEDDVMKRVKIASAKRWFYGERKDRAQELGEEDKAREFKRLEDAADSEYIQAHDEAAEKHGNLAYTRSPEEIKAHVKELGLEESLPDHLKSLGQTELEV</sequence>
<dbReference type="AlphaFoldDB" id="A0A1G2M4A6"/>